<evidence type="ECO:0000256" key="4">
    <source>
        <dbReference type="ARBA" id="ARBA00022864"/>
    </source>
</evidence>
<proteinExistence type="inferred from homology"/>
<dbReference type="GO" id="GO:0000160">
    <property type="term" value="P:phosphorelay signal transduction system"/>
    <property type="evidence" value="ECO:0007669"/>
    <property type="project" value="UniProtKB-KW"/>
</dbReference>
<evidence type="ECO:0000256" key="11">
    <source>
        <dbReference type="PIRNR" id="PIRNR036392"/>
    </source>
</evidence>
<dbReference type="FunFam" id="1.10.10.60:FF:000007">
    <property type="entry name" value="Two-component response regulator"/>
    <property type="match status" value="1"/>
</dbReference>
<dbReference type="InterPro" id="IPR009057">
    <property type="entry name" value="Homeodomain-like_sf"/>
</dbReference>
<keyword evidence="3 12" id="KW-0597">Phosphoprotein</keyword>
<dbReference type="Proteomes" id="UP000283530">
    <property type="component" value="Unassembled WGS sequence"/>
</dbReference>
<comment type="subcellular location">
    <subcellularLocation>
        <location evidence="1 11">Nucleus</location>
    </subcellularLocation>
</comment>
<name>A0A3S3R8I5_9MAGN</name>
<comment type="function">
    <text evidence="11">Transcriptional activator that binds specific DNA sequence.</text>
</comment>
<keyword evidence="9 11" id="KW-0804">Transcription</keyword>
<protein>
    <recommendedName>
        <fullName evidence="11">Two-component response regulator</fullName>
    </recommendedName>
</protein>
<dbReference type="OrthoDB" id="60033at2759"/>
<evidence type="ECO:0000256" key="13">
    <source>
        <dbReference type="SAM" id="MobiDB-lite"/>
    </source>
</evidence>
<dbReference type="InterPro" id="IPR011006">
    <property type="entry name" value="CheY-like_superfamily"/>
</dbReference>
<evidence type="ECO:0000256" key="7">
    <source>
        <dbReference type="ARBA" id="ARBA00023125"/>
    </source>
</evidence>
<dbReference type="InterPro" id="IPR006447">
    <property type="entry name" value="Myb_dom_plants"/>
</dbReference>
<evidence type="ECO:0000313" key="16">
    <source>
        <dbReference type="Proteomes" id="UP000283530"/>
    </source>
</evidence>
<dbReference type="GO" id="GO:0009736">
    <property type="term" value="P:cytokinin-activated signaling pathway"/>
    <property type="evidence" value="ECO:0007669"/>
    <property type="project" value="UniProtKB-KW"/>
</dbReference>
<accession>A0A3S3R8I5</accession>
<dbReference type="Gene3D" id="3.40.50.2300">
    <property type="match status" value="1"/>
</dbReference>
<dbReference type="InterPro" id="IPR017053">
    <property type="entry name" value="Response_reg_B-typ_pln"/>
</dbReference>
<dbReference type="SMART" id="SM00448">
    <property type="entry name" value="REC"/>
    <property type="match status" value="1"/>
</dbReference>
<keyword evidence="8 11" id="KW-0010">Activator</keyword>
<evidence type="ECO:0000259" key="14">
    <source>
        <dbReference type="PROSITE" id="PS50110"/>
    </source>
</evidence>
<dbReference type="FunFam" id="3.40.50.2300:FF:000132">
    <property type="entry name" value="Two-component response regulator"/>
    <property type="match status" value="1"/>
</dbReference>
<evidence type="ECO:0000313" key="15">
    <source>
        <dbReference type="EMBL" id="RWR96936.1"/>
    </source>
</evidence>
<keyword evidence="7 11" id="KW-0238">DNA-binding</keyword>
<comment type="caution">
    <text evidence="15">The sequence shown here is derived from an EMBL/GenBank/DDBJ whole genome shotgun (WGS) entry which is preliminary data.</text>
</comment>
<dbReference type="NCBIfam" id="TIGR01557">
    <property type="entry name" value="myb_SHAQKYF"/>
    <property type="match status" value="1"/>
</dbReference>
<dbReference type="SUPFAM" id="SSF46689">
    <property type="entry name" value="Homeodomain-like"/>
    <property type="match status" value="1"/>
</dbReference>
<dbReference type="InterPro" id="IPR001789">
    <property type="entry name" value="Sig_transdc_resp-reg_receiver"/>
</dbReference>
<dbReference type="AlphaFoldDB" id="A0A3S3R8I5"/>
<dbReference type="CDD" id="cd17584">
    <property type="entry name" value="REC_typeB_ARR-like"/>
    <property type="match status" value="1"/>
</dbReference>
<keyword evidence="6 11" id="KW-0805">Transcription regulation</keyword>
<dbReference type="GO" id="GO:0003677">
    <property type="term" value="F:DNA binding"/>
    <property type="evidence" value="ECO:0007669"/>
    <property type="project" value="UniProtKB-KW"/>
</dbReference>
<reference evidence="15 16" key="1">
    <citation type="journal article" date="2019" name="Nat. Plants">
        <title>Stout camphor tree genome fills gaps in understanding of flowering plant genome evolution.</title>
        <authorList>
            <person name="Chaw S.M."/>
            <person name="Liu Y.C."/>
            <person name="Wu Y.W."/>
            <person name="Wang H.Y."/>
            <person name="Lin C.I."/>
            <person name="Wu C.S."/>
            <person name="Ke H.M."/>
            <person name="Chang L.Y."/>
            <person name="Hsu C.Y."/>
            <person name="Yang H.T."/>
            <person name="Sudianto E."/>
            <person name="Hsu M.H."/>
            <person name="Wu K.P."/>
            <person name="Wang L.N."/>
            <person name="Leebens-Mack J.H."/>
            <person name="Tsai I.J."/>
        </authorList>
    </citation>
    <scope>NUCLEOTIDE SEQUENCE [LARGE SCALE GENOMIC DNA]</scope>
    <source>
        <strain evidence="16">cv. Chaw 1501</strain>
        <tissue evidence="15">Young leaves</tissue>
    </source>
</reference>
<comment type="similarity">
    <text evidence="2">Belongs to the ARR family. Type-B subfamily.</text>
</comment>
<keyword evidence="5 11" id="KW-0902">Two-component regulatory system</keyword>
<dbReference type="Pfam" id="PF00072">
    <property type="entry name" value="Response_reg"/>
    <property type="match status" value="1"/>
</dbReference>
<evidence type="ECO:0000256" key="9">
    <source>
        <dbReference type="ARBA" id="ARBA00023163"/>
    </source>
</evidence>
<dbReference type="InterPro" id="IPR045279">
    <property type="entry name" value="ARR-like"/>
</dbReference>
<keyword evidence="10 11" id="KW-0539">Nucleus</keyword>
<evidence type="ECO:0000256" key="10">
    <source>
        <dbReference type="ARBA" id="ARBA00023242"/>
    </source>
</evidence>
<dbReference type="SUPFAM" id="SSF52172">
    <property type="entry name" value="CheY-like"/>
    <property type="match status" value="1"/>
</dbReference>
<dbReference type="GO" id="GO:0003700">
    <property type="term" value="F:DNA-binding transcription factor activity"/>
    <property type="evidence" value="ECO:0007669"/>
    <property type="project" value="UniProtKB-UniRule"/>
</dbReference>
<organism evidence="15 16">
    <name type="scientific">Cinnamomum micranthum f. kanehirae</name>
    <dbReference type="NCBI Taxonomy" id="337451"/>
    <lineage>
        <taxon>Eukaryota</taxon>
        <taxon>Viridiplantae</taxon>
        <taxon>Streptophyta</taxon>
        <taxon>Embryophyta</taxon>
        <taxon>Tracheophyta</taxon>
        <taxon>Spermatophyta</taxon>
        <taxon>Magnoliopsida</taxon>
        <taxon>Magnoliidae</taxon>
        <taxon>Laurales</taxon>
        <taxon>Lauraceae</taxon>
        <taxon>Cinnamomum</taxon>
    </lineage>
</organism>
<dbReference type="EMBL" id="QPKB01000012">
    <property type="protein sequence ID" value="RWR96936.1"/>
    <property type="molecule type" value="Genomic_DNA"/>
</dbReference>
<dbReference type="PIRSF" id="PIRSF036392">
    <property type="entry name" value="RR_ARR_type-B"/>
    <property type="match status" value="1"/>
</dbReference>
<dbReference type="STRING" id="337451.A0A3S3R8I5"/>
<dbReference type="PANTHER" id="PTHR43874:SF137">
    <property type="entry name" value="TWO-COMPONENT RESPONSE REGULATOR ARR11"/>
    <property type="match status" value="1"/>
</dbReference>
<keyword evidence="4" id="KW-0932">Cytokinin signaling pathway</keyword>
<feature type="modified residue" description="4-aspartylphosphate" evidence="12">
    <location>
        <position position="60"/>
    </location>
</feature>
<dbReference type="PANTHER" id="PTHR43874">
    <property type="entry name" value="TWO-COMPONENT RESPONSE REGULATOR"/>
    <property type="match status" value="1"/>
</dbReference>
<dbReference type="PROSITE" id="PS50110">
    <property type="entry name" value="RESPONSE_REGULATORY"/>
    <property type="match status" value="1"/>
</dbReference>
<dbReference type="Gene3D" id="1.10.10.60">
    <property type="entry name" value="Homeodomain-like"/>
    <property type="match status" value="1"/>
</dbReference>
<sequence>MDGFPAGLRVLVVDDDPTWLKILEKMLKRCSYEVTTCGRARAALDMLRERKDRFDIVISDVNMPDMDGFKLLEHVGLEMDLPVIMMSVDGETSRVMKGVQHGACDYLLKPIRMKELRIIWQHVYRKKINEGKENGSHDHEGNEGSQMMKNGLDDFEDEFFLSDSDPNCTKKRKEMENEASDGQEFNSNPGAVKKVRVVWSVELHKKFVSAVNHIGFDILVRSVMSKFVLAEVGPKKILDLMNVPGLTRENVASHLQKYRLYLSRLQRRNEPNTSFCGINPDFSSKDHPGKFGLQSSMTTQHNSPYSYGYSGNNGIVQDVIPEISEEKVKSIGSFFPVTEAKSSLRGDVPASQKSNSVPQLGIVCPFGGTVPDADSTSFGSSISQQQPWSGKGSVVQLKQQAKEDHKPDLEYPHVKLHSQEHHFQVDHKKRTISANGRTYITDTDATGPSEIEPLCTDYKRGHVRSGCLTDSFSASLEHKIAKPQEFGTRPLTSSSSSTKNHNPSQHSINGWGSPQSSTLKNGSFSTTSHEDLQLHSLQSYGCFENVWLDEMEFLELSASSISELQGYVYDGLRFNCDYQGDLIEYPVIDEGVFIA</sequence>
<evidence type="ECO:0000256" key="8">
    <source>
        <dbReference type="ARBA" id="ARBA00023159"/>
    </source>
</evidence>
<dbReference type="GO" id="GO:0005634">
    <property type="term" value="C:nucleus"/>
    <property type="evidence" value="ECO:0007669"/>
    <property type="project" value="UniProtKB-SubCell"/>
</dbReference>
<evidence type="ECO:0000256" key="6">
    <source>
        <dbReference type="ARBA" id="ARBA00023015"/>
    </source>
</evidence>
<evidence type="ECO:0000256" key="1">
    <source>
        <dbReference type="ARBA" id="ARBA00004123"/>
    </source>
</evidence>
<evidence type="ECO:0000256" key="2">
    <source>
        <dbReference type="ARBA" id="ARBA00006015"/>
    </source>
</evidence>
<keyword evidence="16" id="KW-1185">Reference proteome</keyword>
<feature type="region of interest" description="Disordered" evidence="13">
    <location>
        <begin position="483"/>
        <end position="525"/>
    </location>
</feature>
<feature type="domain" description="Response regulatory" evidence="14">
    <location>
        <begin position="9"/>
        <end position="124"/>
    </location>
</feature>
<evidence type="ECO:0000256" key="3">
    <source>
        <dbReference type="ARBA" id="ARBA00022553"/>
    </source>
</evidence>
<feature type="compositionally biased region" description="Polar residues" evidence="13">
    <location>
        <begin position="499"/>
        <end position="525"/>
    </location>
</feature>
<evidence type="ECO:0000256" key="5">
    <source>
        <dbReference type="ARBA" id="ARBA00023012"/>
    </source>
</evidence>
<evidence type="ECO:0000256" key="12">
    <source>
        <dbReference type="PROSITE-ProRule" id="PRU00169"/>
    </source>
</evidence>
<gene>
    <name evidence="15" type="ORF">CKAN_02634100</name>
</gene>